<evidence type="ECO:0000313" key="2">
    <source>
        <dbReference type="Proteomes" id="UP001248134"/>
    </source>
</evidence>
<gene>
    <name evidence="1" type="ORF">FOS08_29390</name>
</gene>
<dbReference type="EMBL" id="VLYX01000105">
    <property type="protein sequence ID" value="MDR4329758.1"/>
    <property type="molecule type" value="Genomic_DNA"/>
</dbReference>
<sequence>MIALQANEAETTKIKIPDYIPVLVDYDISVKGEIIIGGYVYRFRAGEESGFSATSPDSYGGGVSFKFEKEA</sequence>
<dbReference type="Proteomes" id="UP001248134">
    <property type="component" value="Unassembled WGS sequence"/>
</dbReference>
<protein>
    <submittedName>
        <fullName evidence="1">Uncharacterized protein</fullName>
    </submittedName>
</protein>
<proteinExistence type="predicted"/>
<evidence type="ECO:0000313" key="1">
    <source>
        <dbReference type="EMBL" id="MDR4329758.1"/>
    </source>
</evidence>
<accession>A0AAJ2DQN9</accession>
<organism evidence="1 2">
    <name type="scientific">Bacillus pseudomycoides</name>
    <dbReference type="NCBI Taxonomy" id="64104"/>
    <lineage>
        <taxon>Bacteria</taxon>
        <taxon>Bacillati</taxon>
        <taxon>Bacillota</taxon>
        <taxon>Bacilli</taxon>
        <taxon>Bacillales</taxon>
        <taxon>Bacillaceae</taxon>
        <taxon>Bacillus</taxon>
        <taxon>Bacillus cereus group</taxon>
    </lineage>
</organism>
<name>A0AAJ2DQN9_9BACI</name>
<reference evidence="1" key="1">
    <citation type="submission" date="2019-07" db="EMBL/GenBank/DDBJ databases">
        <title>Phylogenomic Reclassification of ATCC Bacillus Strains and Various Taxa within the Genus Bacillus.</title>
        <authorList>
            <person name="Riojas M.A."/>
            <person name="Frank A.M."/>
            <person name="Fenn S.L."/>
            <person name="King S.P."/>
            <person name="Brower S.M."/>
            <person name="Hazbon M.H."/>
        </authorList>
    </citation>
    <scope>NUCLEOTIDE SEQUENCE</scope>
    <source>
        <strain evidence="1">NR-12239</strain>
    </source>
</reference>
<comment type="caution">
    <text evidence="1">The sequence shown here is derived from an EMBL/GenBank/DDBJ whole genome shotgun (WGS) entry which is preliminary data.</text>
</comment>
<dbReference type="AlphaFoldDB" id="A0AAJ2DQN9"/>